<evidence type="ECO:0000313" key="4">
    <source>
        <dbReference type="Proteomes" id="UP000237378"/>
    </source>
</evidence>
<dbReference type="Proteomes" id="UP000237378">
    <property type="component" value="Unassembled WGS sequence"/>
</dbReference>
<accession>A0A0P7CH27</accession>
<dbReference type="EMBL" id="MINH01000019">
    <property type="protein sequence ID" value="POG09367.1"/>
    <property type="molecule type" value="Genomic_DNA"/>
</dbReference>
<proteinExistence type="predicted"/>
<dbReference type="Pfam" id="PF11198">
    <property type="entry name" value="DUF2857"/>
    <property type="match status" value="1"/>
</dbReference>
<dbReference type="InterPro" id="IPR021364">
    <property type="entry name" value="DUF2857"/>
</dbReference>
<gene>
    <name evidence="1" type="ORF">BGP82_19890</name>
    <name evidence="2" type="ORF">BGP84_06345</name>
</gene>
<dbReference type="Proteomes" id="UP000237230">
    <property type="component" value="Unassembled WGS sequence"/>
</dbReference>
<sequence>MSKSTLNEAVLSQLLDLMRNGQLQRCVEMGVEPEVLGQIQHPTVLSLLRNTPVSWVNVSINSSMILKLLTGAARTEEETRLIERAIRLGATTSLLGKFFGLTPQEIALQRTVIGVRAPRGRWPELSEDQDHHIWHRWTKLMDEHRVELEDSLAMLDVAMLVAEELSTDGLTLAQIWSRITQWVEQGLYPGSTERSRVTERRQLTLLDEGGLRHVDESGTASIHPGEGDQRR</sequence>
<evidence type="ECO:0000313" key="1">
    <source>
        <dbReference type="EMBL" id="POG03533.1"/>
    </source>
</evidence>
<reference evidence="2 3" key="3">
    <citation type="submission" date="2018-03" db="EMBL/GenBank/DDBJ databases">
        <title>Draft genome of Pseudomonas putida strain KH-21-114.</title>
        <authorList>
            <person name="Yoshizawa S."/>
            <person name="Khan N.H."/>
            <person name="Nishimura M."/>
            <person name="Chiura H.X."/>
            <person name="Ogura Y."/>
            <person name="Hayashi T."/>
            <person name="Kogure K."/>
        </authorList>
    </citation>
    <scope>NUCLEOTIDE SEQUENCE [LARGE SCALE GENOMIC DNA]</scope>
    <source>
        <strain evidence="2 3">KH-21-114</strain>
    </source>
</reference>
<dbReference type="EMBL" id="MING01000083">
    <property type="protein sequence ID" value="POG03533.1"/>
    <property type="molecule type" value="Genomic_DNA"/>
</dbReference>
<dbReference type="OrthoDB" id="7065319at2"/>
<protein>
    <recommendedName>
        <fullName evidence="5">DUF2857 domain-containing protein</fullName>
    </recommendedName>
</protein>
<comment type="caution">
    <text evidence="1">The sequence shown here is derived from an EMBL/GenBank/DDBJ whole genome shotgun (WGS) entry which is preliminary data.</text>
</comment>
<dbReference type="AlphaFoldDB" id="A0A0P7CH27"/>
<reference evidence="1 4" key="2">
    <citation type="submission" date="2018-03" db="EMBL/GenBank/DDBJ databases">
        <title>Draft genome of Pseudomonas putida strain KH-18-2.</title>
        <authorList>
            <person name="Yoshizawa S."/>
            <person name="Khan N.H."/>
            <person name="Nishimura M."/>
            <person name="Chiura H.X."/>
            <person name="Ogura Y."/>
            <person name="Hayashi T."/>
            <person name="Kogure K."/>
        </authorList>
    </citation>
    <scope>NUCLEOTIDE SEQUENCE [LARGE SCALE GENOMIC DNA]</scope>
    <source>
        <strain evidence="1 4">KH-18-2</strain>
    </source>
</reference>
<dbReference type="RefSeq" id="WP_023628772.1">
    <property type="nucleotide sequence ID" value="NZ_CAKNBT010000040.1"/>
</dbReference>
<organism evidence="1 4">
    <name type="scientific">Pseudomonas putida</name>
    <name type="common">Arthrobacter siderocapsulatus</name>
    <dbReference type="NCBI Taxonomy" id="303"/>
    <lineage>
        <taxon>Bacteria</taxon>
        <taxon>Pseudomonadati</taxon>
        <taxon>Pseudomonadota</taxon>
        <taxon>Gammaproteobacteria</taxon>
        <taxon>Pseudomonadales</taxon>
        <taxon>Pseudomonadaceae</taxon>
        <taxon>Pseudomonas</taxon>
    </lineage>
</organism>
<dbReference type="GeneID" id="93676548"/>
<name>A0A0P7CH27_PSEPU</name>
<evidence type="ECO:0008006" key="5">
    <source>
        <dbReference type="Google" id="ProtNLM"/>
    </source>
</evidence>
<evidence type="ECO:0000313" key="3">
    <source>
        <dbReference type="Proteomes" id="UP000237230"/>
    </source>
</evidence>
<evidence type="ECO:0000313" key="2">
    <source>
        <dbReference type="EMBL" id="POG09367.1"/>
    </source>
</evidence>
<reference evidence="3 4" key="1">
    <citation type="submission" date="2016-08" db="EMBL/GenBank/DDBJ databases">
        <authorList>
            <person name="Seilhamer J.J."/>
        </authorList>
    </citation>
    <scope>NUCLEOTIDE SEQUENCE [LARGE SCALE GENOMIC DNA]</scope>
    <source>
        <strain evidence="1 4">KH-18-2</strain>
        <strain evidence="2 3">KH-21-114</strain>
    </source>
</reference>